<feature type="domain" description="C3H1-type" evidence="3">
    <location>
        <begin position="102"/>
        <end position="128"/>
    </location>
</feature>
<organism evidence="4 5">
    <name type="scientific">Cyclotella cryptica</name>
    <dbReference type="NCBI Taxonomy" id="29204"/>
    <lineage>
        <taxon>Eukaryota</taxon>
        <taxon>Sar</taxon>
        <taxon>Stramenopiles</taxon>
        <taxon>Ochrophyta</taxon>
        <taxon>Bacillariophyta</taxon>
        <taxon>Coscinodiscophyceae</taxon>
        <taxon>Thalassiosirophycidae</taxon>
        <taxon>Stephanodiscales</taxon>
        <taxon>Stephanodiscaceae</taxon>
        <taxon>Cyclotella</taxon>
    </lineage>
</organism>
<dbReference type="GO" id="GO:0008270">
    <property type="term" value="F:zinc ion binding"/>
    <property type="evidence" value="ECO:0007669"/>
    <property type="project" value="UniProtKB-KW"/>
</dbReference>
<protein>
    <recommendedName>
        <fullName evidence="3">C3H1-type domain-containing protein</fullName>
    </recommendedName>
</protein>
<feature type="zinc finger region" description="C3H1-type" evidence="1">
    <location>
        <begin position="102"/>
        <end position="128"/>
    </location>
</feature>
<gene>
    <name evidence="4" type="ORF">HJC23_002783</name>
</gene>
<comment type="caution">
    <text evidence="4">The sequence shown here is derived from an EMBL/GenBank/DDBJ whole genome shotgun (WGS) entry which is preliminary data.</text>
</comment>
<dbReference type="AlphaFoldDB" id="A0ABD3PG89"/>
<reference evidence="4 5" key="1">
    <citation type="journal article" date="2020" name="G3 (Bethesda)">
        <title>Improved Reference Genome for Cyclotella cryptica CCMP332, a Model for Cell Wall Morphogenesis, Salinity Adaptation, and Lipid Production in Diatoms (Bacillariophyta).</title>
        <authorList>
            <person name="Roberts W.R."/>
            <person name="Downey K.M."/>
            <person name="Ruck E.C."/>
            <person name="Traller J.C."/>
            <person name="Alverson A.J."/>
        </authorList>
    </citation>
    <scope>NUCLEOTIDE SEQUENCE [LARGE SCALE GENOMIC DNA]</scope>
    <source>
        <strain evidence="4 5">CCMP332</strain>
    </source>
</reference>
<evidence type="ECO:0000259" key="3">
    <source>
        <dbReference type="PROSITE" id="PS50103"/>
    </source>
</evidence>
<dbReference type="InterPro" id="IPR000571">
    <property type="entry name" value="Znf_CCCH"/>
</dbReference>
<evidence type="ECO:0000256" key="1">
    <source>
        <dbReference type="PROSITE-ProRule" id="PRU00723"/>
    </source>
</evidence>
<evidence type="ECO:0000313" key="5">
    <source>
        <dbReference type="Proteomes" id="UP001516023"/>
    </source>
</evidence>
<dbReference type="EMBL" id="JABMIG020000189">
    <property type="protein sequence ID" value="KAL3786694.1"/>
    <property type="molecule type" value="Genomic_DNA"/>
</dbReference>
<evidence type="ECO:0000256" key="2">
    <source>
        <dbReference type="SAM" id="MobiDB-lite"/>
    </source>
</evidence>
<name>A0ABD3PG89_9STRA</name>
<proteinExistence type="predicted"/>
<evidence type="ECO:0000313" key="4">
    <source>
        <dbReference type="EMBL" id="KAL3786694.1"/>
    </source>
</evidence>
<keyword evidence="1" id="KW-0862">Zinc</keyword>
<sequence length="223" mass="24830">MFQETIHRSTFPRAWEEAPAPSFAFAGLAPPAVANPFAAPQKPTDSQTTPPSMAHVHPWIAHRMKEYHARFKGRVMMTKILSGANITFDRLPIIQEFINRDTQKNELCYNHVMGTCSNRRCWYRHASKDQIPNSFAGDLINLCGPGVEYVVRNKPQGWGRGQSERRGESGYYWRATVRSGGVTGGSSGGTNNVGKADGGGEAKHQQSENQQRYGSPEKQPRRA</sequence>
<keyword evidence="5" id="KW-1185">Reference proteome</keyword>
<accession>A0ABD3PG89</accession>
<feature type="region of interest" description="Disordered" evidence="2">
    <location>
        <begin position="179"/>
        <end position="223"/>
    </location>
</feature>
<dbReference type="Proteomes" id="UP001516023">
    <property type="component" value="Unassembled WGS sequence"/>
</dbReference>
<keyword evidence="1" id="KW-0479">Metal-binding</keyword>
<dbReference type="PROSITE" id="PS50103">
    <property type="entry name" value="ZF_C3H1"/>
    <property type="match status" value="1"/>
</dbReference>
<keyword evidence="1" id="KW-0863">Zinc-finger</keyword>